<protein>
    <submittedName>
        <fullName evidence="2">Uncharacterized protein</fullName>
    </submittedName>
</protein>
<sequence>MDALNPTRRALLGSALLAPIATAAVAIPVAAPAVDRSEWDRAKAAQDAAKRAYEAATKPAADATAAYQANPVPVPEKAIKREFWSYAHQDYVLRGLDLDDHEQRIRTDGFGTPESRAKRIADVQAIRDHRAADDALRDRTGYDRLHELSDEACDAWTDAAWEAILTPAPDLSAILWKLEWLFGSDKNNNSSYSIEAIRTVEDDLRRLNGEAA</sequence>
<name>A0A1I6L2P1_9SPHN</name>
<evidence type="ECO:0000313" key="2">
    <source>
        <dbReference type="EMBL" id="SFR97711.1"/>
    </source>
</evidence>
<dbReference type="EMBL" id="FOZG01000002">
    <property type="protein sequence ID" value="SFR97711.1"/>
    <property type="molecule type" value="Genomic_DNA"/>
</dbReference>
<dbReference type="Proteomes" id="UP000198824">
    <property type="component" value="Unassembled WGS sequence"/>
</dbReference>
<evidence type="ECO:0000256" key="1">
    <source>
        <dbReference type="SAM" id="SignalP"/>
    </source>
</evidence>
<dbReference type="RefSeq" id="WP_093314506.1">
    <property type="nucleotide sequence ID" value="NZ_FOZG01000002.1"/>
</dbReference>
<proteinExistence type="predicted"/>
<dbReference type="InterPro" id="IPR006311">
    <property type="entry name" value="TAT_signal"/>
</dbReference>
<keyword evidence="3" id="KW-1185">Reference proteome</keyword>
<feature type="signal peptide" evidence="1">
    <location>
        <begin position="1"/>
        <end position="23"/>
    </location>
</feature>
<dbReference type="STRING" id="1166337.SAMN05192580_2197"/>
<gene>
    <name evidence="2" type="ORF">SAMN05192580_2197</name>
</gene>
<feature type="chain" id="PRO_5011493706" evidence="1">
    <location>
        <begin position="24"/>
        <end position="212"/>
    </location>
</feature>
<evidence type="ECO:0000313" key="3">
    <source>
        <dbReference type="Proteomes" id="UP000198824"/>
    </source>
</evidence>
<dbReference type="AlphaFoldDB" id="A0A1I6L2P1"/>
<accession>A0A1I6L2P1</accession>
<dbReference type="PROSITE" id="PS51318">
    <property type="entry name" value="TAT"/>
    <property type="match status" value="1"/>
</dbReference>
<organism evidence="2 3">
    <name type="scientific">Sphingomonas jatrophae</name>
    <dbReference type="NCBI Taxonomy" id="1166337"/>
    <lineage>
        <taxon>Bacteria</taxon>
        <taxon>Pseudomonadati</taxon>
        <taxon>Pseudomonadota</taxon>
        <taxon>Alphaproteobacteria</taxon>
        <taxon>Sphingomonadales</taxon>
        <taxon>Sphingomonadaceae</taxon>
        <taxon>Sphingomonas</taxon>
    </lineage>
</organism>
<dbReference type="OrthoDB" id="7586321at2"/>
<reference evidence="2 3" key="1">
    <citation type="submission" date="2016-10" db="EMBL/GenBank/DDBJ databases">
        <authorList>
            <person name="de Groot N.N."/>
        </authorList>
    </citation>
    <scope>NUCLEOTIDE SEQUENCE [LARGE SCALE GENOMIC DNA]</scope>
    <source>
        <strain evidence="2 3">S5-249</strain>
    </source>
</reference>
<keyword evidence="1" id="KW-0732">Signal</keyword>